<name>A0A7X1B2T4_9BACT</name>
<dbReference type="Pfam" id="PF13519">
    <property type="entry name" value="VWA_2"/>
    <property type="match status" value="1"/>
</dbReference>
<dbReference type="Proteomes" id="UP000525652">
    <property type="component" value="Unassembled WGS sequence"/>
</dbReference>
<gene>
    <name evidence="4" type="ORF">H5P30_21400</name>
</gene>
<feature type="domain" description="Aerotolerance regulator N-terminal" evidence="2">
    <location>
        <begin position="6"/>
        <end position="75"/>
    </location>
</feature>
<keyword evidence="5" id="KW-1185">Reference proteome</keyword>
<accession>A0A7X1B2T4</accession>
<dbReference type="PANTHER" id="PTHR37464:SF1">
    <property type="entry name" value="BLL2463 PROTEIN"/>
    <property type="match status" value="1"/>
</dbReference>
<dbReference type="AlphaFoldDB" id="A0A7X1B2T4"/>
<sequence length="644" mass="70974">MIAPLFILAGLAACGVPIALHFLRPKPRRIIPFPTLRFLRPAAQRESRRHKVLRWLVLALRCLALLLLGLAFARPLFNQTHPGSGQAVVVVVDHSFSMQTTDRQRELTEWALKQVDDLRSDANAGILLAQERPQWAVPFGSPLSTVRAELRNQKPGYENGGYRSAIRLAAERLRESPARERRLVLLGDHQELAWQEVDFDQPLPAGIQLTLPPTPKSPVSQIALTKIEVLESNKDRSAVVSIMPYAVTEAAHTVTLRVDGEVFETQTLQLMPGQAARVAFNLPEDSDPNWLEASIDSDDLPADNSIYTVLRKQQIDLQLTPANENVDYLAIAIDAGSRTNQRPMQVVDWPEDEWPNENTAVLRGESAFQGAELAKLDRFLSRGGRAIMFYDGGTSQKEWLRSHGIDTAPVETSASGTDRPLSLRDWDLAHPSMIPFVDSDITPLLQLRFEEGQSLSPEQVWPIARWPDRTVALAEANILGGTVVIAGFEAGSSSTLVRSASFLPLVHGLASWLSGQEETAENLSTGSVLQLSSAGQWQAMAGPDSGHSTTVGGHIQLTTPGVFQFRGENGERLFYAVNVPTQESDLRPWVTTSDFARLQDRESSPQNQAQLLSTSESSTFAWWALALAIVLIVAEVRLSNQTAR</sequence>
<dbReference type="Gene3D" id="3.40.50.410">
    <property type="entry name" value="von Willebrand factor, type A domain"/>
    <property type="match status" value="1"/>
</dbReference>
<evidence type="ECO:0000313" key="5">
    <source>
        <dbReference type="Proteomes" id="UP000525652"/>
    </source>
</evidence>
<keyword evidence="1" id="KW-0472">Membrane</keyword>
<dbReference type="InterPro" id="IPR036465">
    <property type="entry name" value="vWFA_dom_sf"/>
</dbReference>
<feature type="transmembrane region" description="Helical" evidence="1">
    <location>
        <begin position="620"/>
        <end position="638"/>
    </location>
</feature>
<comment type="caution">
    <text evidence="4">The sequence shown here is derived from an EMBL/GenBank/DDBJ whole genome shotgun (WGS) entry which is preliminary data.</text>
</comment>
<dbReference type="PANTHER" id="PTHR37464">
    <property type="entry name" value="BLL2463 PROTEIN"/>
    <property type="match status" value="1"/>
</dbReference>
<dbReference type="InterPro" id="IPR011933">
    <property type="entry name" value="Double_TM_dom"/>
</dbReference>
<evidence type="ECO:0000259" key="3">
    <source>
        <dbReference type="Pfam" id="PF13519"/>
    </source>
</evidence>
<dbReference type="EMBL" id="JACHVA010000143">
    <property type="protein sequence ID" value="MBC2604344.1"/>
    <property type="molecule type" value="Genomic_DNA"/>
</dbReference>
<evidence type="ECO:0000256" key="1">
    <source>
        <dbReference type="SAM" id="Phobius"/>
    </source>
</evidence>
<dbReference type="RefSeq" id="WP_185694956.1">
    <property type="nucleotide sequence ID" value="NZ_JACHVA010000143.1"/>
</dbReference>
<dbReference type="NCBIfam" id="TIGR02226">
    <property type="entry name" value="two_anch"/>
    <property type="match status" value="1"/>
</dbReference>
<dbReference type="Pfam" id="PF07584">
    <property type="entry name" value="BatA"/>
    <property type="match status" value="1"/>
</dbReference>
<organism evidence="4 5">
    <name type="scientific">Puniceicoccus vermicola</name>
    <dbReference type="NCBI Taxonomy" id="388746"/>
    <lineage>
        <taxon>Bacteria</taxon>
        <taxon>Pseudomonadati</taxon>
        <taxon>Verrucomicrobiota</taxon>
        <taxon>Opitutia</taxon>
        <taxon>Puniceicoccales</taxon>
        <taxon>Puniceicoccaceae</taxon>
        <taxon>Puniceicoccus</taxon>
    </lineage>
</organism>
<proteinExistence type="predicted"/>
<dbReference type="SUPFAM" id="SSF53300">
    <property type="entry name" value="vWA-like"/>
    <property type="match status" value="1"/>
</dbReference>
<keyword evidence="1" id="KW-1133">Transmembrane helix</keyword>
<dbReference type="InterPro" id="IPR002035">
    <property type="entry name" value="VWF_A"/>
</dbReference>
<protein>
    <submittedName>
        <fullName evidence="4">BatA domain-containing protein</fullName>
    </submittedName>
</protein>
<feature type="domain" description="VWFA" evidence="3">
    <location>
        <begin position="88"/>
        <end position="189"/>
    </location>
</feature>
<evidence type="ECO:0000313" key="4">
    <source>
        <dbReference type="EMBL" id="MBC2604344.1"/>
    </source>
</evidence>
<reference evidence="4 5" key="1">
    <citation type="submission" date="2020-07" db="EMBL/GenBank/DDBJ databases">
        <authorList>
            <person name="Feng X."/>
        </authorList>
    </citation>
    <scope>NUCLEOTIDE SEQUENCE [LARGE SCALE GENOMIC DNA]</scope>
    <source>
        <strain evidence="4 5">JCM14086</strain>
    </source>
</reference>
<dbReference type="InterPro" id="IPR024163">
    <property type="entry name" value="Aerotolerance_reg_N"/>
</dbReference>
<evidence type="ECO:0000259" key="2">
    <source>
        <dbReference type="Pfam" id="PF07584"/>
    </source>
</evidence>
<keyword evidence="1" id="KW-0812">Transmembrane</keyword>
<feature type="transmembrane region" description="Helical" evidence="1">
    <location>
        <begin position="6"/>
        <end position="23"/>
    </location>
</feature>
<feature type="transmembrane region" description="Helical" evidence="1">
    <location>
        <begin position="52"/>
        <end position="73"/>
    </location>
</feature>